<evidence type="ECO:0000313" key="4">
    <source>
        <dbReference type="Proteomes" id="UP000297951"/>
    </source>
</evidence>
<comment type="caution">
    <text evidence="3">The sequence shown here is derived from an EMBL/GenBank/DDBJ whole genome shotgun (WGS) entry which is preliminary data.</text>
</comment>
<keyword evidence="1" id="KW-0472">Membrane</keyword>
<feature type="transmembrane region" description="Helical" evidence="1">
    <location>
        <begin position="106"/>
        <end position="125"/>
    </location>
</feature>
<dbReference type="Proteomes" id="UP000297951">
    <property type="component" value="Unassembled WGS sequence"/>
</dbReference>
<sequence length="161" mass="17927">MSTSRRTATKVLCAGFALAMMPQTKVFASESLTPEEERAYRELQRQFEHLDQMSDREISVAVHELQQTVHVRRAVPLPGPFAILSCAGSAWWIFRDGTDEHRVMSQITDVIMSCIGIPGGAFITLKVSRLIWDHRQKVIAILSAMGLTAAQLAPLQKAPRP</sequence>
<keyword evidence="2" id="KW-0732">Signal</keyword>
<gene>
    <name evidence="3" type="ORF">E4U03_07685</name>
</gene>
<evidence type="ECO:0000256" key="1">
    <source>
        <dbReference type="SAM" id="Phobius"/>
    </source>
</evidence>
<proteinExistence type="predicted"/>
<dbReference type="AlphaFoldDB" id="A0A4Y9F2J9"/>
<feature type="signal peptide" evidence="2">
    <location>
        <begin position="1"/>
        <end position="28"/>
    </location>
</feature>
<feature type="transmembrane region" description="Helical" evidence="1">
    <location>
        <begin position="75"/>
        <end position="94"/>
    </location>
</feature>
<evidence type="ECO:0000313" key="3">
    <source>
        <dbReference type="EMBL" id="TFU21883.1"/>
    </source>
</evidence>
<evidence type="ECO:0000256" key="2">
    <source>
        <dbReference type="SAM" id="SignalP"/>
    </source>
</evidence>
<feature type="chain" id="PRO_5021215520" description="Tat pathway signal sequence domain protein" evidence="2">
    <location>
        <begin position="29"/>
        <end position="161"/>
    </location>
</feature>
<reference evidence="3 4" key="1">
    <citation type="submission" date="2019-03" db="EMBL/GenBank/DDBJ databases">
        <title>Diversity of the mouse oral microbiome.</title>
        <authorList>
            <person name="Joseph S."/>
            <person name="Aduse-Opoku J."/>
            <person name="Curtis M."/>
            <person name="Wade W."/>
            <person name="Hashim A."/>
        </authorList>
    </citation>
    <scope>NUCLEOTIDE SEQUENCE [LARGE SCALE GENOMIC DNA]</scope>
    <source>
        <strain evidence="4">irhom_31</strain>
    </source>
</reference>
<dbReference type="RefSeq" id="WP_135012971.1">
    <property type="nucleotide sequence ID" value="NZ_JADGLK010000025.1"/>
</dbReference>
<feature type="transmembrane region" description="Helical" evidence="1">
    <location>
        <begin position="137"/>
        <end position="155"/>
    </location>
</feature>
<dbReference type="EMBL" id="SPQC01000025">
    <property type="protein sequence ID" value="TFU21883.1"/>
    <property type="molecule type" value="Genomic_DNA"/>
</dbReference>
<organism evidence="3 4">
    <name type="scientific">Rothia nasimurium</name>
    <dbReference type="NCBI Taxonomy" id="85336"/>
    <lineage>
        <taxon>Bacteria</taxon>
        <taxon>Bacillati</taxon>
        <taxon>Actinomycetota</taxon>
        <taxon>Actinomycetes</taxon>
        <taxon>Micrococcales</taxon>
        <taxon>Micrococcaceae</taxon>
        <taxon>Rothia</taxon>
    </lineage>
</organism>
<name>A0A4Y9F2J9_9MICC</name>
<protein>
    <recommendedName>
        <fullName evidence="5">Tat pathway signal sequence domain protein</fullName>
    </recommendedName>
</protein>
<evidence type="ECO:0008006" key="5">
    <source>
        <dbReference type="Google" id="ProtNLM"/>
    </source>
</evidence>
<keyword evidence="1" id="KW-1133">Transmembrane helix</keyword>
<keyword evidence="1" id="KW-0812">Transmembrane</keyword>
<accession>A0A4Y9F2J9</accession>